<accession>A0A8T2UH64</accession>
<feature type="compositionally biased region" description="Low complexity" evidence="7">
    <location>
        <begin position="363"/>
        <end position="406"/>
    </location>
</feature>
<dbReference type="AlphaFoldDB" id="A0A8T2UH64"/>
<name>A0A8T2UH64_CERRI</name>
<organism evidence="11 12">
    <name type="scientific">Ceratopteris richardii</name>
    <name type="common">Triangle waterfern</name>
    <dbReference type="NCBI Taxonomy" id="49495"/>
    <lineage>
        <taxon>Eukaryota</taxon>
        <taxon>Viridiplantae</taxon>
        <taxon>Streptophyta</taxon>
        <taxon>Embryophyta</taxon>
        <taxon>Tracheophyta</taxon>
        <taxon>Polypodiopsida</taxon>
        <taxon>Polypodiidae</taxon>
        <taxon>Polypodiales</taxon>
        <taxon>Pteridineae</taxon>
        <taxon>Pteridaceae</taxon>
        <taxon>Parkerioideae</taxon>
        <taxon>Ceratopteris</taxon>
    </lineage>
</organism>
<evidence type="ECO:0000313" key="12">
    <source>
        <dbReference type="Proteomes" id="UP000825935"/>
    </source>
</evidence>
<keyword evidence="3" id="KW-0336">GPI-anchor</keyword>
<dbReference type="InterPro" id="IPR036378">
    <property type="entry name" value="FAS1_dom_sf"/>
</dbReference>
<dbReference type="SUPFAM" id="SSF82153">
    <property type="entry name" value="FAS1 domain"/>
    <property type="match status" value="2"/>
</dbReference>
<feature type="domain" description="FAS1" evidence="10">
    <location>
        <begin position="28"/>
        <end position="177"/>
    </location>
</feature>
<evidence type="ECO:0000313" key="11">
    <source>
        <dbReference type="EMBL" id="KAH7434832.1"/>
    </source>
</evidence>
<dbReference type="EMBL" id="CM035411">
    <property type="protein sequence ID" value="KAH7434832.1"/>
    <property type="molecule type" value="Genomic_DNA"/>
</dbReference>
<dbReference type="PANTHER" id="PTHR32382:SF0">
    <property type="entry name" value="FASCICLIN-LIKE ARABINOGALACTAN PROTEIN 4"/>
    <property type="match status" value="1"/>
</dbReference>
<keyword evidence="8" id="KW-0812">Transmembrane</keyword>
<evidence type="ECO:0000256" key="7">
    <source>
        <dbReference type="SAM" id="MobiDB-lite"/>
    </source>
</evidence>
<dbReference type="GO" id="GO:0005886">
    <property type="term" value="C:plasma membrane"/>
    <property type="evidence" value="ECO:0007669"/>
    <property type="project" value="UniProtKB-SubCell"/>
</dbReference>
<dbReference type="GO" id="GO:0098552">
    <property type="term" value="C:side of membrane"/>
    <property type="evidence" value="ECO:0007669"/>
    <property type="project" value="UniProtKB-KW"/>
</dbReference>
<sequence length="460" mass="47600">MEHRRRPQTSFLFFTALLVCLPSSFAAFQNVTTLLDGHPDYSSFNSLLSQNGVAAQINSRTTITVLCPSNPAVDAFVSGPGAGLGRQALFNVLSFHVLLDYEDPQKLRTLTGGSAVITTLFQTTGLATGSSGFMNITVIKGSPKVLLPGTSSSFSSIGSSLEKFPYNISLLAIDRVLIPAGVISGGSPPPAPVNLTQIISQSGNFSSFITSLRATGVDKVLQSHDAEPGLTIFAPTNAAFDRLGSAALRRLSSVQLVALLEFHALPSFYPTEELATANGPQPTLASGASAESFTITLSRNKAGTIIINAGGNKVAIAGTLYSNNPVAIFQINDVLMPEDIFGKAPESPPLPAPPPTLTPATPPSAATPAGLPRSFARAPSPAPLLAKPPSSSQSPVPNTSLTTSPATTPPSPLAPSDAFAPSEGPSALSPDSLASSSHVAASFSPLFLLFTVSVLLFYTM</sequence>
<dbReference type="InterPro" id="IPR000782">
    <property type="entry name" value="FAS1_domain"/>
</dbReference>
<dbReference type="Pfam" id="PF02469">
    <property type="entry name" value="Fasciclin"/>
    <property type="match status" value="2"/>
</dbReference>
<dbReference type="Proteomes" id="UP000825935">
    <property type="component" value="Chromosome 6"/>
</dbReference>
<dbReference type="InterPro" id="IPR033254">
    <property type="entry name" value="Plant_FLA"/>
</dbReference>
<evidence type="ECO:0000256" key="6">
    <source>
        <dbReference type="ARBA" id="ARBA00023288"/>
    </source>
</evidence>
<keyword evidence="12" id="KW-1185">Reference proteome</keyword>
<dbReference type="OMA" id="EFHALTI"/>
<comment type="subcellular location">
    <subcellularLocation>
        <location evidence="1">Cell membrane</location>
        <topology evidence="1">Lipid-anchor</topology>
        <topology evidence="1">GPI-anchor</topology>
    </subcellularLocation>
</comment>
<evidence type="ECO:0000256" key="2">
    <source>
        <dbReference type="ARBA" id="ARBA00022475"/>
    </source>
</evidence>
<evidence type="ECO:0000256" key="8">
    <source>
        <dbReference type="SAM" id="Phobius"/>
    </source>
</evidence>
<gene>
    <name evidence="11" type="ORF">KP509_06G037000</name>
</gene>
<evidence type="ECO:0000256" key="5">
    <source>
        <dbReference type="ARBA" id="ARBA00023136"/>
    </source>
</evidence>
<dbReference type="OrthoDB" id="286301at2759"/>
<feature type="transmembrane region" description="Helical" evidence="8">
    <location>
        <begin position="439"/>
        <end position="458"/>
    </location>
</feature>
<feature type="region of interest" description="Disordered" evidence="7">
    <location>
        <begin position="340"/>
        <end position="433"/>
    </location>
</feature>
<keyword evidence="2" id="KW-1003">Cell membrane</keyword>
<proteinExistence type="predicted"/>
<feature type="signal peptide" evidence="9">
    <location>
        <begin position="1"/>
        <end position="26"/>
    </location>
</feature>
<keyword evidence="8" id="KW-1133">Transmembrane helix</keyword>
<evidence type="ECO:0000256" key="1">
    <source>
        <dbReference type="ARBA" id="ARBA00004609"/>
    </source>
</evidence>
<keyword evidence="4 9" id="KW-0732">Signal</keyword>
<keyword evidence="3" id="KW-0325">Glycoprotein</keyword>
<dbReference type="PROSITE" id="PS50213">
    <property type="entry name" value="FAS1"/>
    <property type="match status" value="2"/>
</dbReference>
<evidence type="ECO:0000259" key="10">
    <source>
        <dbReference type="PROSITE" id="PS50213"/>
    </source>
</evidence>
<evidence type="ECO:0000256" key="4">
    <source>
        <dbReference type="ARBA" id="ARBA00022729"/>
    </source>
</evidence>
<reference evidence="11" key="1">
    <citation type="submission" date="2021-08" db="EMBL/GenBank/DDBJ databases">
        <title>WGS assembly of Ceratopteris richardii.</title>
        <authorList>
            <person name="Marchant D.B."/>
            <person name="Chen G."/>
            <person name="Jenkins J."/>
            <person name="Shu S."/>
            <person name="Leebens-Mack J."/>
            <person name="Grimwood J."/>
            <person name="Schmutz J."/>
            <person name="Soltis P."/>
            <person name="Soltis D."/>
            <person name="Chen Z.-H."/>
        </authorList>
    </citation>
    <scope>NUCLEOTIDE SEQUENCE</scope>
    <source>
        <strain evidence="11">Whitten #5841</strain>
        <tissue evidence="11">Leaf</tissue>
    </source>
</reference>
<dbReference type="SMART" id="SM00554">
    <property type="entry name" value="FAS1"/>
    <property type="match status" value="2"/>
</dbReference>
<comment type="caution">
    <text evidence="11">The sequence shown here is derived from an EMBL/GenBank/DDBJ whole genome shotgun (WGS) entry which is preliminary data.</text>
</comment>
<feature type="compositionally biased region" description="Pro residues" evidence="7">
    <location>
        <begin position="346"/>
        <end position="362"/>
    </location>
</feature>
<evidence type="ECO:0000256" key="3">
    <source>
        <dbReference type="ARBA" id="ARBA00022622"/>
    </source>
</evidence>
<keyword evidence="5 8" id="KW-0472">Membrane</keyword>
<dbReference type="Gene3D" id="2.30.180.10">
    <property type="entry name" value="FAS1 domain"/>
    <property type="match status" value="2"/>
</dbReference>
<keyword evidence="6" id="KW-0449">Lipoprotein</keyword>
<evidence type="ECO:0000256" key="9">
    <source>
        <dbReference type="SAM" id="SignalP"/>
    </source>
</evidence>
<protein>
    <recommendedName>
        <fullName evidence="10">FAS1 domain-containing protein</fullName>
    </recommendedName>
</protein>
<feature type="chain" id="PRO_5035893254" description="FAS1 domain-containing protein" evidence="9">
    <location>
        <begin position="27"/>
        <end position="460"/>
    </location>
</feature>
<feature type="domain" description="FAS1" evidence="10">
    <location>
        <begin position="192"/>
        <end position="335"/>
    </location>
</feature>
<dbReference type="PANTHER" id="PTHR32382">
    <property type="entry name" value="FASCICLIN-LIKE ARABINOGALACTAN PROTEIN"/>
    <property type="match status" value="1"/>
</dbReference>